<evidence type="ECO:0000256" key="3">
    <source>
        <dbReference type="ARBA" id="ARBA00022801"/>
    </source>
</evidence>
<dbReference type="Gene3D" id="3.30.70.360">
    <property type="match status" value="1"/>
</dbReference>
<dbReference type="PANTHER" id="PTHR43808">
    <property type="entry name" value="ACETYLORNITHINE DEACETYLASE"/>
    <property type="match status" value="1"/>
</dbReference>
<keyword evidence="2" id="KW-0479">Metal-binding</keyword>
<dbReference type="CDD" id="cd08659">
    <property type="entry name" value="M20_ArgE_DapE-like"/>
    <property type="match status" value="1"/>
</dbReference>
<keyword evidence="3" id="KW-0378">Hydrolase</keyword>
<gene>
    <name evidence="6" type="ORF">A2519_12950</name>
</gene>
<protein>
    <recommendedName>
        <fullName evidence="5">Peptidase M20 dimerisation domain-containing protein</fullName>
    </recommendedName>
</protein>
<name>A0A1F7F473_UNCRA</name>
<proteinExistence type="predicted"/>
<dbReference type="SUPFAM" id="SSF55031">
    <property type="entry name" value="Bacterial exopeptidase dimerisation domain"/>
    <property type="match status" value="1"/>
</dbReference>
<dbReference type="InterPro" id="IPR036264">
    <property type="entry name" value="Bact_exopeptidase_dim_dom"/>
</dbReference>
<dbReference type="EMBL" id="MFYX01000127">
    <property type="protein sequence ID" value="OGK01306.1"/>
    <property type="molecule type" value="Genomic_DNA"/>
</dbReference>
<dbReference type="SUPFAM" id="SSF53187">
    <property type="entry name" value="Zn-dependent exopeptidases"/>
    <property type="match status" value="1"/>
</dbReference>
<dbReference type="Gene3D" id="3.40.630.10">
    <property type="entry name" value="Zn peptidases"/>
    <property type="match status" value="1"/>
</dbReference>
<dbReference type="Pfam" id="PF01546">
    <property type="entry name" value="Peptidase_M20"/>
    <property type="match status" value="1"/>
</dbReference>
<comment type="cofactor">
    <cofactor evidence="1">
        <name>Zn(2+)</name>
        <dbReference type="ChEBI" id="CHEBI:29105"/>
    </cofactor>
</comment>
<dbReference type="Pfam" id="PF07687">
    <property type="entry name" value="M20_dimer"/>
    <property type="match status" value="1"/>
</dbReference>
<dbReference type="PROSITE" id="PS00759">
    <property type="entry name" value="ARGE_DAPE_CPG2_2"/>
    <property type="match status" value="1"/>
</dbReference>
<evidence type="ECO:0000313" key="7">
    <source>
        <dbReference type="Proteomes" id="UP000179243"/>
    </source>
</evidence>
<dbReference type="InterPro" id="IPR001261">
    <property type="entry name" value="ArgE/DapE_CS"/>
</dbReference>
<sequence length="390" mass="42217">MTLTPLQRKAVLLTQQLVRINTVNPPGNEWVCARFLGAMLKKAGFDVKYHEEIKGRTNVVALLKGNGARLPLCFSGHLDTVSLGATPWKNAPFTGKMSRGKILGRGSSDMKSGCAAMVVASCALAREKNRRSGLLLVLTADEEKSCHGSFYLAGHKGLLPKAGACIVCEPTANYPLIGHKGSLWLRCTTAGVTAHGSMPEKGVNAIYKATQAIERLRRFRFKHTHPVLGNCTLNVGTIRGGENTNSVPDTAEFTVDIRTVTTIDRIKLLLALKQCLGPEVTVKVITDVQGFASDPNDPWIQEVYATAGGMLKEKISPRAAVYFTDAAALKPALGNPPTIIWGPGEPDQAHTTNEFCRIDRIAKAVSAYDEIGRKWIREAPAQTHVAAQRI</sequence>
<dbReference type="AlphaFoldDB" id="A0A1F7F473"/>
<keyword evidence="4" id="KW-0862">Zinc</keyword>
<evidence type="ECO:0000256" key="4">
    <source>
        <dbReference type="ARBA" id="ARBA00022833"/>
    </source>
</evidence>
<dbReference type="PANTHER" id="PTHR43808:SF32">
    <property type="entry name" value="ARGE_DAPE-RELATED DEACYLASE"/>
    <property type="match status" value="1"/>
</dbReference>
<accession>A0A1F7F473</accession>
<dbReference type="GO" id="GO:0046872">
    <property type="term" value="F:metal ion binding"/>
    <property type="evidence" value="ECO:0007669"/>
    <property type="project" value="UniProtKB-KW"/>
</dbReference>
<dbReference type="Proteomes" id="UP000179243">
    <property type="component" value="Unassembled WGS sequence"/>
</dbReference>
<evidence type="ECO:0000259" key="5">
    <source>
        <dbReference type="Pfam" id="PF07687"/>
    </source>
</evidence>
<dbReference type="InterPro" id="IPR050072">
    <property type="entry name" value="Peptidase_M20A"/>
</dbReference>
<dbReference type="InterPro" id="IPR011650">
    <property type="entry name" value="Peptidase_M20_dimer"/>
</dbReference>
<organism evidence="6 7">
    <name type="scientific">Candidatus Raymondbacteria bacterium RIFOXYD12_FULL_49_13</name>
    <dbReference type="NCBI Taxonomy" id="1817890"/>
    <lineage>
        <taxon>Bacteria</taxon>
        <taxon>Raymondiibacteriota</taxon>
    </lineage>
</organism>
<comment type="caution">
    <text evidence="6">The sequence shown here is derived from an EMBL/GenBank/DDBJ whole genome shotgun (WGS) entry which is preliminary data.</text>
</comment>
<evidence type="ECO:0000313" key="6">
    <source>
        <dbReference type="EMBL" id="OGK01306.1"/>
    </source>
</evidence>
<feature type="domain" description="Peptidase M20 dimerisation" evidence="5">
    <location>
        <begin position="177"/>
        <end position="277"/>
    </location>
</feature>
<dbReference type="InterPro" id="IPR002933">
    <property type="entry name" value="Peptidase_M20"/>
</dbReference>
<evidence type="ECO:0000256" key="2">
    <source>
        <dbReference type="ARBA" id="ARBA00022723"/>
    </source>
</evidence>
<evidence type="ECO:0000256" key="1">
    <source>
        <dbReference type="ARBA" id="ARBA00001947"/>
    </source>
</evidence>
<dbReference type="GO" id="GO:0016787">
    <property type="term" value="F:hydrolase activity"/>
    <property type="evidence" value="ECO:0007669"/>
    <property type="project" value="UniProtKB-KW"/>
</dbReference>
<reference evidence="6 7" key="1">
    <citation type="journal article" date="2016" name="Nat. Commun.">
        <title>Thousands of microbial genomes shed light on interconnected biogeochemical processes in an aquifer system.</title>
        <authorList>
            <person name="Anantharaman K."/>
            <person name="Brown C.T."/>
            <person name="Hug L.A."/>
            <person name="Sharon I."/>
            <person name="Castelle C.J."/>
            <person name="Probst A.J."/>
            <person name="Thomas B.C."/>
            <person name="Singh A."/>
            <person name="Wilkins M.J."/>
            <person name="Karaoz U."/>
            <person name="Brodie E.L."/>
            <person name="Williams K.H."/>
            <person name="Hubbard S.S."/>
            <person name="Banfield J.F."/>
        </authorList>
    </citation>
    <scope>NUCLEOTIDE SEQUENCE [LARGE SCALE GENOMIC DNA]</scope>
</reference>